<comment type="caution">
    <text evidence="2">The sequence shown here is derived from an EMBL/GenBank/DDBJ whole genome shotgun (WGS) entry which is preliminary data.</text>
</comment>
<proteinExistence type="predicted"/>
<evidence type="ECO:0000313" key="2">
    <source>
        <dbReference type="EMBL" id="ERI01018.1"/>
    </source>
</evidence>
<reference evidence="2 3" key="1">
    <citation type="journal article" date="2013" name="Genome Announc.">
        <title>Draft Genome Sequence of Bacillus thuringiensis var. thuringiensis Strain T01-328, a Brazilian Isolate That Produces a Soluble Pesticide Protein, Cry1Ia.</title>
        <authorList>
            <person name="Varani A.M."/>
            <person name="Lemos M.V."/>
            <person name="Fernandes C.C."/>
            <person name="Lemos E.G."/>
            <person name="Alves E.C."/>
            <person name="Desiderio J.A."/>
        </authorList>
    </citation>
    <scope>NUCLEOTIDE SEQUENCE [LARGE SCALE GENOMIC DNA]</scope>
    <source>
        <strain evidence="2 3">T01-328</strain>
    </source>
</reference>
<protein>
    <submittedName>
        <fullName evidence="2">Uncharacterized protein</fullName>
    </submittedName>
</protein>
<organism evidence="2 3">
    <name type="scientific">Bacillus thuringiensis T01-328</name>
    <dbReference type="NCBI Taxonomy" id="1324966"/>
    <lineage>
        <taxon>Bacteria</taxon>
        <taxon>Bacillati</taxon>
        <taxon>Bacillota</taxon>
        <taxon>Bacilli</taxon>
        <taxon>Bacillales</taxon>
        <taxon>Bacillaceae</taxon>
        <taxon>Bacillus</taxon>
        <taxon>Bacillus cereus group</taxon>
    </lineage>
</organism>
<name>A0AAN4HJY1_BACTU</name>
<evidence type="ECO:0000313" key="3">
    <source>
        <dbReference type="Proteomes" id="UP000013487"/>
    </source>
</evidence>
<dbReference type="AlphaFoldDB" id="A0AAN4HJY1"/>
<keyword evidence="1" id="KW-0175">Coiled coil</keyword>
<gene>
    <name evidence="2" type="ORF">BTCBT_002573</name>
</gene>
<feature type="coiled-coil region" evidence="1">
    <location>
        <begin position="18"/>
        <end position="77"/>
    </location>
</feature>
<sequence>MFGNTLMKMMEDVEKNRAKDLGMSVEDYRNMLREKEKQRKAEEERYLNSEQYIYDMKKKEEEELREQQDILHDMFQQPIAETVNINKTNLRKIIRWTTSRYNDYRKEQIVNLVLEMINRCENGFFEYICGTYSDDIKNKKAKNYGFSQHIAILDGKIRWIDGYKCEYQKVYELKF</sequence>
<accession>A0AAN4HJY1</accession>
<dbReference type="EMBL" id="ARXZ02000004">
    <property type="protein sequence ID" value="ERI01018.1"/>
    <property type="molecule type" value="Genomic_DNA"/>
</dbReference>
<evidence type="ECO:0000256" key="1">
    <source>
        <dbReference type="SAM" id="Coils"/>
    </source>
</evidence>
<dbReference type="Proteomes" id="UP000013487">
    <property type="component" value="Unassembled WGS sequence"/>
</dbReference>
<dbReference type="RefSeq" id="WP_000467887.1">
    <property type="nucleotide sequence ID" value="NZ_ARXZ02000004.1"/>
</dbReference>